<evidence type="ECO:0000313" key="2">
    <source>
        <dbReference type="EMBL" id="PWA44515.1"/>
    </source>
</evidence>
<dbReference type="Gene3D" id="2.60.200.20">
    <property type="match status" value="1"/>
</dbReference>
<feature type="compositionally biased region" description="Basic and acidic residues" evidence="1">
    <location>
        <begin position="224"/>
        <end position="244"/>
    </location>
</feature>
<accession>A0A2U1L667</accession>
<comment type="caution">
    <text evidence="2">The sequence shown here is derived from an EMBL/GenBank/DDBJ whole genome shotgun (WGS) entry which is preliminary data.</text>
</comment>
<feature type="compositionally biased region" description="Acidic residues" evidence="1">
    <location>
        <begin position="207"/>
        <end position="223"/>
    </location>
</feature>
<evidence type="ECO:0000256" key="1">
    <source>
        <dbReference type="SAM" id="MobiDB-lite"/>
    </source>
</evidence>
<dbReference type="CDD" id="cd22671">
    <property type="entry name" value="FHA_APTX-like"/>
    <property type="match status" value="1"/>
</dbReference>
<evidence type="ECO:0000313" key="3">
    <source>
        <dbReference type="Proteomes" id="UP000245207"/>
    </source>
</evidence>
<evidence type="ECO:0008006" key="4">
    <source>
        <dbReference type="Google" id="ProtNLM"/>
    </source>
</evidence>
<dbReference type="Proteomes" id="UP000245207">
    <property type="component" value="Unassembled WGS sequence"/>
</dbReference>
<dbReference type="AlphaFoldDB" id="A0A2U1L667"/>
<dbReference type="PANTHER" id="PTHR37733:SF1">
    <property type="entry name" value="SMAD_FHA DOMAIN-CONTAINING PROTEIN"/>
    <property type="match status" value="1"/>
</dbReference>
<dbReference type="STRING" id="35608.A0A2U1L667"/>
<feature type="compositionally biased region" description="Acidic residues" evidence="1">
    <location>
        <begin position="268"/>
        <end position="281"/>
    </location>
</feature>
<feature type="compositionally biased region" description="Basic residues" evidence="1">
    <location>
        <begin position="192"/>
        <end position="204"/>
    </location>
</feature>
<gene>
    <name evidence="2" type="ORF">CTI12_AA522380</name>
</gene>
<organism evidence="2 3">
    <name type="scientific">Artemisia annua</name>
    <name type="common">Sweet wormwood</name>
    <dbReference type="NCBI Taxonomy" id="35608"/>
    <lineage>
        <taxon>Eukaryota</taxon>
        <taxon>Viridiplantae</taxon>
        <taxon>Streptophyta</taxon>
        <taxon>Embryophyta</taxon>
        <taxon>Tracheophyta</taxon>
        <taxon>Spermatophyta</taxon>
        <taxon>Magnoliopsida</taxon>
        <taxon>eudicotyledons</taxon>
        <taxon>Gunneridae</taxon>
        <taxon>Pentapetalae</taxon>
        <taxon>asterids</taxon>
        <taxon>campanulids</taxon>
        <taxon>Asterales</taxon>
        <taxon>Asteraceae</taxon>
        <taxon>Asteroideae</taxon>
        <taxon>Anthemideae</taxon>
        <taxon>Artemisiinae</taxon>
        <taxon>Artemisia</taxon>
    </lineage>
</organism>
<protein>
    <recommendedName>
        <fullName evidence="4">SMAD/FHA domain-containing protein</fullName>
    </recommendedName>
</protein>
<reference evidence="2 3" key="1">
    <citation type="journal article" date="2018" name="Mol. Plant">
        <title>The genome of Artemisia annua provides insight into the evolution of Asteraceae family and artemisinin biosynthesis.</title>
        <authorList>
            <person name="Shen Q."/>
            <person name="Zhang L."/>
            <person name="Liao Z."/>
            <person name="Wang S."/>
            <person name="Yan T."/>
            <person name="Shi P."/>
            <person name="Liu M."/>
            <person name="Fu X."/>
            <person name="Pan Q."/>
            <person name="Wang Y."/>
            <person name="Lv Z."/>
            <person name="Lu X."/>
            <person name="Zhang F."/>
            <person name="Jiang W."/>
            <person name="Ma Y."/>
            <person name="Chen M."/>
            <person name="Hao X."/>
            <person name="Li L."/>
            <person name="Tang Y."/>
            <person name="Lv G."/>
            <person name="Zhou Y."/>
            <person name="Sun X."/>
            <person name="Brodelius P.E."/>
            <person name="Rose J.K.C."/>
            <person name="Tang K."/>
        </authorList>
    </citation>
    <scope>NUCLEOTIDE SEQUENCE [LARGE SCALE GENOMIC DNA]</scope>
    <source>
        <strain evidence="3">cv. Huhao1</strain>
        <tissue evidence="2">Leaf</tissue>
    </source>
</reference>
<dbReference type="EMBL" id="PKPP01011244">
    <property type="protein sequence ID" value="PWA44515.1"/>
    <property type="molecule type" value="Genomic_DNA"/>
</dbReference>
<dbReference type="InterPro" id="IPR008984">
    <property type="entry name" value="SMAD_FHA_dom_sf"/>
</dbReference>
<dbReference type="OrthoDB" id="688570at2759"/>
<sequence>MELESKKGSKITLQKIPNTPIQLGRYSLSQTPDKTVSRHHITLNYNTQKGILKFVVYGKNPIWVHEFEKDEIKVYRRSDKGEMKVGDSFCVGFKDLVWFKVREVEGVDFDDIGSLGGEIDEIGSLGGESESIGGGDVTDFDDPVKEFGFLVMGHEFDDYPQKMIRDLRSWDWFLEEHKDDSDEDEDEVSNTKTKKGKRRKRKKGAANDDEDDDVWTGESEEDAELIKKLKLDPKPKYKTRSKDQKKNRKGASTSRSGTDTKKSSAIDVDVEDDDDEDENDETLGGFIVDDKDVGEGIDEDVEEETDNDDEEEEFEEDEDDE</sequence>
<feature type="region of interest" description="Disordered" evidence="1">
    <location>
        <begin position="178"/>
        <end position="321"/>
    </location>
</feature>
<proteinExistence type="predicted"/>
<feature type="compositionally biased region" description="Acidic residues" evidence="1">
    <location>
        <begin position="295"/>
        <end position="321"/>
    </location>
</feature>
<name>A0A2U1L667_ARTAN</name>
<keyword evidence="3" id="KW-1185">Reference proteome</keyword>
<dbReference type="PANTHER" id="PTHR37733">
    <property type="entry name" value="SMAD/FHA DOMAIN-CONTAINING PROTEIN"/>
    <property type="match status" value="1"/>
</dbReference>
<dbReference type="SUPFAM" id="SSF49879">
    <property type="entry name" value="SMAD/FHA domain"/>
    <property type="match status" value="1"/>
</dbReference>